<evidence type="ECO:0000256" key="5">
    <source>
        <dbReference type="ARBA" id="ARBA00022824"/>
    </source>
</evidence>
<evidence type="ECO:0000256" key="6">
    <source>
        <dbReference type="ARBA" id="ARBA00022892"/>
    </source>
</evidence>
<comment type="similarity">
    <text evidence="2">Belongs to the ERD2 family.</text>
</comment>
<evidence type="ECO:0000256" key="4">
    <source>
        <dbReference type="ARBA" id="ARBA00022692"/>
    </source>
</evidence>
<dbReference type="CDD" id="cd00167">
    <property type="entry name" value="SANT"/>
    <property type="match status" value="1"/>
</dbReference>
<keyword evidence="10 13" id="KW-0675">Receptor</keyword>
<dbReference type="HOGENOM" id="CLU_428251_0_0_1"/>
<reference evidence="14" key="1">
    <citation type="journal article" date="2014" name="Genome Announc.">
        <title>Draft genome sequence of the formaldehyde-resistant fungus Byssochlamys spectabilis No. 5 (anamorph Paecilomyces variotii No. 5) (NBRC109023).</title>
        <authorList>
            <person name="Oka T."/>
            <person name="Ekino K."/>
            <person name="Fukuda K."/>
            <person name="Nomura Y."/>
        </authorList>
    </citation>
    <scope>NUCLEOTIDE SEQUENCE [LARGE SCALE GENOMIC DNA]</scope>
    <source>
        <strain evidence="14">No. 5 / NBRC 109023</strain>
    </source>
</reference>
<protein>
    <submittedName>
        <fullName evidence="13">Protein-ER retention receptor</fullName>
    </submittedName>
</protein>
<feature type="region of interest" description="Disordered" evidence="11">
    <location>
        <begin position="21"/>
        <end position="47"/>
    </location>
</feature>
<dbReference type="PANTHER" id="PTHR10585">
    <property type="entry name" value="ER LUMEN PROTEIN RETAINING RECEPTOR"/>
    <property type="match status" value="1"/>
</dbReference>
<sequence length="639" mass="72787">MSPSISSVPVTASMQYGPYEPSLSNSHMAQSDYRIHKHHRKTSTGGGRAWTEEEEAYLLRTRLHKMPYKHIAAHLKKTELACRLHYHQMSYGSNRRKRTDSVSSTGSYSSFVGPRDEILENTTFTRLSPVPSPPSSPEYGPGKSLVCESSCQQSRAHVPILPKPDSSAIRSLQSTPAEMLKSLRLDTSFNMTQPCRSQMQPAQVDPARLRAIYDAHRDSFWSLIASEYSQDVPFSARQLEEVFFNTTLPPTTTRAPSPPTPGSSPRDTPSVMYPTFNPPVFHTAGNRGFQAINGGSQAPTRTSSPTVSTPSSVERTGVMFNVFRLLGDLSHISSKCILIWAIHWNKSAEGVSLLTQILYACVFVTRYLDIFTTRIDSWVKTYNLFFKIFYILSSFYIILLMTKVFPRTREREKAWKLALWSVIGSLVLSPIAILVLERNETHRSWFREYWWSFSIILESVCVLPQLLLLRQTTVPTVIDSFYLLTLGLYRCLYLFNWIERYETENFRDPIAVVFGIVQTAFYIDFAWVYWSRQRVKLRHGGIVDSEDFRKSWLVNKVFNSRVARARNEEEEERLDEENGAGEEGAGRRAGTNRWGARGISVSADDTLEGHSHSKNRDSADDDELEGILDDEESSHDREH</sequence>
<dbReference type="InterPro" id="IPR000133">
    <property type="entry name" value="ER_ret_rcpt"/>
</dbReference>
<keyword evidence="4 12" id="KW-0812">Transmembrane</keyword>
<comment type="caution">
    <text evidence="13">The sequence shown here is derived from an EMBL/GenBank/DDBJ whole genome shotgun (WGS) entry which is preliminary data.</text>
</comment>
<feature type="region of interest" description="Disordered" evidence="11">
    <location>
        <begin position="248"/>
        <end position="269"/>
    </location>
</feature>
<evidence type="ECO:0000313" key="13">
    <source>
        <dbReference type="EMBL" id="GAD93352.1"/>
    </source>
</evidence>
<evidence type="ECO:0000256" key="7">
    <source>
        <dbReference type="ARBA" id="ARBA00022927"/>
    </source>
</evidence>
<keyword evidence="6" id="KW-0931">ER-Golgi transport</keyword>
<feature type="compositionally biased region" description="Acidic residues" evidence="11">
    <location>
        <begin position="568"/>
        <end position="580"/>
    </location>
</feature>
<keyword evidence="14" id="KW-1185">Reference proteome</keyword>
<name>V5FXK9_BYSSN</name>
<evidence type="ECO:0000313" key="14">
    <source>
        <dbReference type="Proteomes" id="UP000018001"/>
    </source>
</evidence>
<dbReference type="OrthoDB" id="7694678at2759"/>
<dbReference type="InParanoid" id="V5FXK9"/>
<dbReference type="GO" id="GO:0015031">
    <property type="term" value="P:protein transport"/>
    <property type="evidence" value="ECO:0007669"/>
    <property type="project" value="UniProtKB-KW"/>
</dbReference>
<dbReference type="eggNOG" id="KOG3106">
    <property type="taxonomic scope" value="Eukaryota"/>
</dbReference>
<dbReference type="InterPro" id="IPR001005">
    <property type="entry name" value="SANT/Myb"/>
</dbReference>
<dbReference type="GO" id="GO:0046923">
    <property type="term" value="F:ER retention sequence binding"/>
    <property type="evidence" value="ECO:0007669"/>
    <property type="project" value="InterPro"/>
</dbReference>
<keyword evidence="7" id="KW-0653">Protein transport</keyword>
<evidence type="ECO:0000256" key="10">
    <source>
        <dbReference type="ARBA" id="ARBA00023170"/>
    </source>
</evidence>
<dbReference type="EMBL" id="BAUL01000055">
    <property type="protein sequence ID" value="GAD93352.1"/>
    <property type="molecule type" value="Genomic_DNA"/>
</dbReference>
<feature type="region of interest" description="Disordered" evidence="11">
    <location>
        <begin position="125"/>
        <end position="146"/>
    </location>
</feature>
<comment type="subcellular location">
    <subcellularLocation>
        <location evidence="1">Endoplasmic reticulum membrane</location>
        <topology evidence="1">Multi-pass membrane protein</topology>
    </subcellularLocation>
</comment>
<feature type="region of interest" description="Disordered" evidence="11">
    <location>
        <begin position="568"/>
        <end position="639"/>
    </location>
</feature>
<feature type="transmembrane region" description="Helical" evidence="12">
    <location>
        <begin position="384"/>
        <end position="405"/>
    </location>
</feature>
<feature type="transmembrane region" description="Helical" evidence="12">
    <location>
        <begin position="510"/>
        <end position="530"/>
    </location>
</feature>
<keyword evidence="9 12" id="KW-0472">Membrane</keyword>
<evidence type="ECO:0000256" key="1">
    <source>
        <dbReference type="ARBA" id="ARBA00004477"/>
    </source>
</evidence>
<evidence type="ECO:0000256" key="12">
    <source>
        <dbReference type="SAM" id="Phobius"/>
    </source>
</evidence>
<feature type="transmembrane region" description="Helical" evidence="12">
    <location>
        <begin position="481"/>
        <end position="498"/>
    </location>
</feature>
<dbReference type="AlphaFoldDB" id="V5FXK9"/>
<accession>V5FXK9</accession>
<feature type="transmembrane region" description="Helical" evidence="12">
    <location>
        <begin position="449"/>
        <end position="469"/>
    </location>
</feature>
<feature type="transmembrane region" description="Helical" evidence="12">
    <location>
        <begin position="417"/>
        <end position="437"/>
    </location>
</feature>
<keyword evidence="8 12" id="KW-1133">Transmembrane helix</keyword>
<dbReference type="GO" id="GO:0005789">
    <property type="term" value="C:endoplasmic reticulum membrane"/>
    <property type="evidence" value="ECO:0007669"/>
    <property type="project" value="UniProtKB-SubCell"/>
</dbReference>
<dbReference type="Pfam" id="PF00810">
    <property type="entry name" value="ER_lumen_recept"/>
    <property type="match status" value="1"/>
</dbReference>
<dbReference type="GO" id="GO:0016192">
    <property type="term" value="P:vesicle-mediated transport"/>
    <property type="evidence" value="ECO:0007669"/>
    <property type="project" value="UniProtKB-KW"/>
</dbReference>
<keyword evidence="5" id="KW-0256">Endoplasmic reticulum</keyword>
<evidence type="ECO:0000256" key="8">
    <source>
        <dbReference type="ARBA" id="ARBA00022989"/>
    </source>
</evidence>
<feature type="compositionally biased region" description="Basic and acidic residues" evidence="11">
    <location>
        <begin position="607"/>
        <end position="618"/>
    </location>
</feature>
<proteinExistence type="inferred from homology"/>
<organism evidence="13 14">
    <name type="scientific">Byssochlamys spectabilis (strain No. 5 / NBRC 109023)</name>
    <name type="common">Paecilomyces variotii</name>
    <dbReference type="NCBI Taxonomy" id="1356009"/>
    <lineage>
        <taxon>Eukaryota</taxon>
        <taxon>Fungi</taxon>
        <taxon>Dikarya</taxon>
        <taxon>Ascomycota</taxon>
        <taxon>Pezizomycotina</taxon>
        <taxon>Eurotiomycetes</taxon>
        <taxon>Eurotiomycetidae</taxon>
        <taxon>Eurotiales</taxon>
        <taxon>Thermoascaceae</taxon>
        <taxon>Paecilomyces</taxon>
    </lineage>
</organism>
<dbReference type="PRINTS" id="PR00660">
    <property type="entry name" value="ERLUMENR"/>
</dbReference>
<evidence type="ECO:0000256" key="11">
    <source>
        <dbReference type="SAM" id="MobiDB-lite"/>
    </source>
</evidence>
<gene>
    <name evidence="13" type="ORF">PVAR5_1962</name>
</gene>
<evidence type="ECO:0000256" key="9">
    <source>
        <dbReference type="ARBA" id="ARBA00023136"/>
    </source>
</evidence>
<evidence type="ECO:0000256" key="3">
    <source>
        <dbReference type="ARBA" id="ARBA00022448"/>
    </source>
</evidence>
<feature type="compositionally biased region" description="Acidic residues" evidence="11">
    <location>
        <begin position="619"/>
        <end position="633"/>
    </location>
</feature>
<keyword evidence="3" id="KW-0813">Transport</keyword>
<evidence type="ECO:0000256" key="2">
    <source>
        <dbReference type="ARBA" id="ARBA00010120"/>
    </source>
</evidence>
<dbReference type="GO" id="GO:0006621">
    <property type="term" value="P:protein retention in ER lumen"/>
    <property type="evidence" value="ECO:0007669"/>
    <property type="project" value="InterPro"/>
</dbReference>
<dbReference type="Proteomes" id="UP000018001">
    <property type="component" value="Unassembled WGS sequence"/>
</dbReference>